<dbReference type="Proteomes" id="UP000178759">
    <property type="component" value="Unassembled WGS sequence"/>
</dbReference>
<proteinExistence type="predicted"/>
<evidence type="ECO:0000313" key="1">
    <source>
        <dbReference type="EMBL" id="OGG23929.1"/>
    </source>
</evidence>
<dbReference type="InterPro" id="IPR014942">
    <property type="entry name" value="AbiEii"/>
</dbReference>
<protein>
    <recommendedName>
        <fullName evidence="3">Nucleotidyl transferase AbiEii/AbiGii toxin family protein</fullName>
    </recommendedName>
</protein>
<dbReference type="STRING" id="1798392.A3A79_01875"/>
<dbReference type="EMBL" id="MFJV01000001">
    <property type="protein sequence ID" value="OGG23929.1"/>
    <property type="molecule type" value="Genomic_DNA"/>
</dbReference>
<evidence type="ECO:0008006" key="3">
    <source>
        <dbReference type="Google" id="ProtNLM"/>
    </source>
</evidence>
<sequence length="249" mass="28850">MILPYPKDALHKAMLYRLLIGLLDAKDVAREIFFKGGTCAAMLEWLDRFSIDLDFDLSRNADRPKLKRLLKRIFNANGFRVAEEAKNELYFILKYQAPPGTRNNLKLSIIDLPVRANVYQPQYLSDIARFAVCQTVETMFANKLIAVTDRFKKYHTIAGRDIYDIHYFFTQGYGYNQEVITERTGVSPAVYLRELSEFIRQKITERIISEDLSYLLPPTKFQVARRTLKSEVLIFLQSAKSHAPLIQQA</sequence>
<name>A0A1F6AGQ7_9BACT</name>
<gene>
    <name evidence="1" type="ORF">A3A79_01875</name>
</gene>
<accession>A0A1F6AGQ7</accession>
<comment type="caution">
    <text evidence="1">The sequence shown here is derived from an EMBL/GenBank/DDBJ whole genome shotgun (WGS) entry which is preliminary data.</text>
</comment>
<reference evidence="1 2" key="1">
    <citation type="journal article" date="2016" name="Nat. Commun.">
        <title>Thousands of microbial genomes shed light on interconnected biogeochemical processes in an aquifer system.</title>
        <authorList>
            <person name="Anantharaman K."/>
            <person name="Brown C.T."/>
            <person name="Hug L.A."/>
            <person name="Sharon I."/>
            <person name="Castelle C.J."/>
            <person name="Probst A.J."/>
            <person name="Thomas B.C."/>
            <person name="Singh A."/>
            <person name="Wilkins M.J."/>
            <person name="Karaoz U."/>
            <person name="Brodie E.L."/>
            <person name="Williams K.H."/>
            <person name="Hubbard S.S."/>
            <person name="Banfield J.F."/>
        </authorList>
    </citation>
    <scope>NUCLEOTIDE SEQUENCE [LARGE SCALE GENOMIC DNA]</scope>
</reference>
<dbReference type="AlphaFoldDB" id="A0A1F6AGQ7"/>
<organism evidence="1 2">
    <name type="scientific">Candidatus Gottesmanbacteria bacterium RIFCSPLOWO2_01_FULL_43_11b</name>
    <dbReference type="NCBI Taxonomy" id="1798392"/>
    <lineage>
        <taxon>Bacteria</taxon>
        <taxon>Candidatus Gottesmaniibacteriota</taxon>
    </lineage>
</organism>
<evidence type="ECO:0000313" key="2">
    <source>
        <dbReference type="Proteomes" id="UP000178759"/>
    </source>
</evidence>
<dbReference type="Pfam" id="PF08843">
    <property type="entry name" value="AbiEii"/>
    <property type="match status" value="1"/>
</dbReference>
<dbReference type="Gene3D" id="3.10.450.620">
    <property type="entry name" value="JHP933, nucleotidyltransferase-like core domain"/>
    <property type="match status" value="1"/>
</dbReference>